<dbReference type="Proteomes" id="UP001235030">
    <property type="component" value="Chromosome"/>
</dbReference>
<evidence type="ECO:0000256" key="1">
    <source>
        <dbReference type="ARBA" id="ARBA00011073"/>
    </source>
</evidence>
<evidence type="ECO:0000256" key="5">
    <source>
        <dbReference type="PROSITE-ProRule" id="PRU01240"/>
    </source>
</evidence>
<dbReference type="PRINTS" id="PR00723">
    <property type="entry name" value="SUBTILISIN"/>
</dbReference>
<dbReference type="EC" id="3.4.21.-" evidence="8"/>
<protein>
    <submittedName>
        <fullName evidence="8">Major intracellular serine protease</fullName>
        <ecNumber evidence="8">3.4.21.-</ecNumber>
    </submittedName>
</protein>
<dbReference type="PROSITE" id="PS51892">
    <property type="entry name" value="SUBTILASE"/>
    <property type="match status" value="1"/>
</dbReference>
<dbReference type="SUPFAM" id="SSF52743">
    <property type="entry name" value="Subtilisin-like"/>
    <property type="match status" value="1"/>
</dbReference>
<organism evidence="8 9">
    <name type="scientific">Terrisporobacter mayombei</name>
    <dbReference type="NCBI Taxonomy" id="1541"/>
    <lineage>
        <taxon>Bacteria</taxon>
        <taxon>Bacillati</taxon>
        <taxon>Bacillota</taxon>
        <taxon>Clostridia</taxon>
        <taxon>Peptostreptococcales</taxon>
        <taxon>Peptostreptococcaceae</taxon>
        <taxon>Terrisporobacter</taxon>
    </lineage>
</organism>
<accession>A0ABY9Q143</accession>
<evidence type="ECO:0000256" key="6">
    <source>
        <dbReference type="RuleBase" id="RU003355"/>
    </source>
</evidence>
<dbReference type="PROSITE" id="PS00136">
    <property type="entry name" value="SUBTILASE_ASP"/>
    <property type="match status" value="1"/>
</dbReference>
<dbReference type="Gene3D" id="3.40.50.200">
    <property type="entry name" value="Peptidase S8/S53 domain"/>
    <property type="match status" value="1"/>
</dbReference>
<sequence>MENLGNIIVKQIPIINNKDMVQKSNISITSDKDYIPDGVNMINAPFMWSKGITGKNVKIAVIDSGCDITHKDLQNRIIGGRNFTTEDNSDINKYQDYNGHGTHVCGTISASNNNYGVTGVAPDAQLLILKALDKNGLGSMNSIIDAINFAMSQKVDIISMSLGTSTDVSQLHQAIKKAIESNILVVCAAGNEGDGGGSTDEFSYPAGYNEVISVGAVDFSKSAARFSDSNKEVDLVAPGVNIISTFLNGKYESLSGTSMATPHVTGFLALLIEWSKKEFGRKLSETELYGQLIKNTETLPILRTIQGNGFLFMNPKNILK</sequence>
<keyword evidence="9" id="KW-1185">Reference proteome</keyword>
<dbReference type="GO" id="GO:0006508">
    <property type="term" value="P:proteolysis"/>
    <property type="evidence" value="ECO:0007669"/>
    <property type="project" value="UniProtKB-KW"/>
</dbReference>
<proteinExistence type="inferred from homology"/>
<dbReference type="InterPro" id="IPR015500">
    <property type="entry name" value="Peptidase_S8_subtilisin-rel"/>
</dbReference>
<dbReference type="InterPro" id="IPR034202">
    <property type="entry name" value="Subtilisin_Carlsberg-like"/>
</dbReference>
<feature type="active site" description="Charge relay system" evidence="5">
    <location>
        <position position="100"/>
    </location>
</feature>
<dbReference type="Pfam" id="PF00082">
    <property type="entry name" value="Peptidase_S8"/>
    <property type="match status" value="1"/>
</dbReference>
<evidence type="ECO:0000313" key="9">
    <source>
        <dbReference type="Proteomes" id="UP001235030"/>
    </source>
</evidence>
<dbReference type="InterPro" id="IPR023827">
    <property type="entry name" value="Peptidase_S8_Asp-AS"/>
</dbReference>
<dbReference type="InterPro" id="IPR023828">
    <property type="entry name" value="Peptidase_S8_Ser-AS"/>
</dbReference>
<keyword evidence="2 5" id="KW-0645">Protease</keyword>
<dbReference type="InterPro" id="IPR000209">
    <property type="entry name" value="Peptidase_S8/S53_dom"/>
</dbReference>
<dbReference type="GO" id="GO:0008233">
    <property type="term" value="F:peptidase activity"/>
    <property type="evidence" value="ECO:0007669"/>
    <property type="project" value="UniProtKB-KW"/>
</dbReference>
<gene>
    <name evidence="8" type="primary">isp_2</name>
    <name evidence="8" type="ORF">TEMA_16560</name>
</gene>
<evidence type="ECO:0000256" key="4">
    <source>
        <dbReference type="ARBA" id="ARBA00022825"/>
    </source>
</evidence>
<dbReference type="CDD" id="cd07477">
    <property type="entry name" value="Peptidases_S8_Subtilisin_subset"/>
    <property type="match status" value="1"/>
</dbReference>
<evidence type="ECO:0000256" key="2">
    <source>
        <dbReference type="ARBA" id="ARBA00022670"/>
    </source>
</evidence>
<dbReference type="InterPro" id="IPR051048">
    <property type="entry name" value="Peptidase_S8/S53_subtilisin"/>
</dbReference>
<keyword evidence="3 5" id="KW-0378">Hydrolase</keyword>
<dbReference type="EMBL" id="CP101637">
    <property type="protein sequence ID" value="WMT81316.1"/>
    <property type="molecule type" value="Genomic_DNA"/>
</dbReference>
<dbReference type="PROSITE" id="PS00137">
    <property type="entry name" value="SUBTILASE_HIS"/>
    <property type="match status" value="1"/>
</dbReference>
<dbReference type="PANTHER" id="PTHR43399:SF4">
    <property type="entry name" value="CELL WALL-ASSOCIATED PROTEASE"/>
    <property type="match status" value="1"/>
</dbReference>
<feature type="active site" description="Charge relay system" evidence="5">
    <location>
        <position position="63"/>
    </location>
</feature>
<dbReference type="InterPro" id="IPR022398">
    <property type="entry name" value="Peptidase_S8_His-AS"/>
</dbReference>
<dbReference type="PROSITE" id="PS00138">
    <property type="entry name" value="SUBTILASE_SER"/>
    <property type="match status" value="1"/>
</dbReference>
<reference evidence="8 9" key="1">
    <citation type="submission" date="2022-07" db="EMBL/GenBank/DDBJ databases">
        <title>Genome sequence of Terrisporobacter mayombei DSM6539.</title>
        <authorList>
            <person name="Boeer T."/>
            <person name="Bengelsdorf F.R."/>
            <person name="Daniel R."/>
            <person name="Poehlein A."/>
        </authorList>
    </citation>
    <scope>NUCLEOTIDE SEQUENCE [LARGE SCALE GENOMIC DNA]</scope>
    <source>
        <strain evidence="8 9">DSM 6539</strain>
    </source>
</reference>
<dbReference type="InterPro" id="IPR036852">
    <property type="entry name" value="Peptidase_S8/S53_dom_sf"/>
</dbReference>
<evidence type="ECO:0000256" key="3">
    <source>
        <dbReference type="ARBA" id="ARBA00022801"/>
    </source>
</evidence>
<name>A0ABY9Q143_9FIRM</name>
<dbReference type="RefSeq" id="WP_272491541.1">
    <property type="nucleotide sequence ID" value="NZ_CP101637.1"/>
</dbReference>
<keyword evidence="4 5" id="KW-0720">Serine protease</keyword>
<feature type="active site" description="Charge relay system" evidence="5">
    <location>
        <position position="258"/>
    </location>
</feature>
<evidence type="ECO:0000313" key="8">
    <source>
        <dbReference type="EMBL" id="WMT81316.1"/>
    </source>
</evidence>
<comment type="similarity">
    <text evidence="1 5 6">Belongs to the peptidase S8 family.</text>
</comment>
<feature type="domain" description="Peptidase S8/S53" evidence="7">
    <location>
        <begin position="54"/>
        <end position="309"/>
    </location>
</feature>
<evidence type="ECO:0000259" key="7">
    <source>
        <dbReference type="Pfam" id="PF00082"/>
    </source>
</evidence>
<dbReference type="PANTHER" id="PTHR43399">
    <property type="entry name" value="SUBTILISIN-RELATED"/>
    <property type="match status" value="1"/>
</dbReference>